<organism evidence="1">
    <name type="scientific">marine sediment metagenome</name>
    <dbReference type="NCBI Taxonomy" id="412755"/>
    <lineage>
        <taxon>unclassified sequences</taxon>
        <taxon>metagenomes</taxon>
        <taxon>ecological metagenomes</taxon>
    </lineage>
</organism>
<evidence type="ECO:0000313" key="1">
    <source>
        <dbReference type="EMBL" id="KKN59915.1"/>
    </source>
</evidence>
<protein>
    <submittedName>
        <fullName evidence="1">Uncharacterized protein</fullName>
    </submittedName>
</protein>
<accession>A0A0F9RTY6</accession>
<dbReference type="EMBL" id="LAZR01000711">
    <property type="protein sequence ID" value="KKN59915.1"/>
    <property type="molecule type" value="Genomic_DNA"/>
</dbReference>
<proteinExistence type="predicted"/>
<name>A0A0F9RTY6_9ZZZZ</name>
<sequence length="200" mass="21016">MFIPRHPVVENQFCQFWGQTTVSGGAGDVLAYAGSVCYLDTSAADATVKIYAANENKIAFGFLMQKVKTGYHMVHPAGFMMPGDLGSSDVIAQPSYDGNGVINGSKPAPVAIAHLGIWDTIHYYGSGALNAATNMFVRQSAASELCDSGASQNTQTTVHQESGQTNAGVIAIVVKGASAAQVTANNNNTTLYPIRVKLLI</sequence>
<gene>
    <name evidence="1" type="ORF">LCGC14_0537400</name>
</gene>
<comment type="caution">
    <text evidence="1">The sequence shown here is derived from an EMBL/GenBank/DDBJ whole genome shotgun (WGS) entry which is preliminary data.</text>
</comment>
<reference evidence="1" key="1">
    <citation type="journal article" date="2015" name="Nature">
        <title>Complex archaea that bridge the gap between prokaryotes and eukaryotes.</title>
        <authorList>
            <person name="Spang A."/>
            <person name="Saw J.H."/>
            <person name="Jorgensen S.L."/>
            <person name="Zaremba-Niedzwiedzka K."/>
            <person name="Martijn J."/>
            <person name="Lind A.E."/>
            <person name="van Eijk R."/>
            <person name="Schleper C."/>
            <person name="Guy L."/>
            <person name="Ettema T.J."/>
        </authorList>
    </citation>
    <scope>NUCLEOTIDE SEQUENCE</scope>
</reference>
<dbReference type="AlphaFoldDB" id="A0A0F9RTY6"/>